<evidence type="ECO:0000313" key="2">
    <source>
        <dbReference type="EMBL" id="OAO13341.1"/>
    </source>
</evidence>
<dbReference type="AlphaFoldDB" id="A0A196SAI0"/>
<accession>A0A196SAI0</accession>
<comment type="caution">
    <text evidence="2">The sequence shown here is derived from an EMBL/GenBank/DDBJ whole genome shotgun (WGS) entry which is preliminary data.</text>
</comment>
<proteinExistence type="predicted"/>
<evidence type="ECO:0000256" key="1">
    <source>
        <dbReference type="SAM" id="Phobius"/>
    </source>
</evidence>
<evidence type="ECO:0000313" key="3">
    <source>
        <dbReference type="Proteomes" id="UP000078348"/>
    </source>
</evidence>
<dbReference type="Proteomes" id="UP000078348">
    <property type="component" value="Unassembled WGS sequence"/>
</dbReference>
<keyword evidence="1" id="KW-1133">Transmembrane helix</keyword>
<protein>
    <submittedName>
        <fullName evidence="2">Uncharacterized protein</fullName>
    </submittedName>
</protein>
<feature type="transmembrane region" description="Helical" evidence="1">
    <location>
        <begin position="95"/>
        <end position="120"/>
    </location>
</feature>
<organism evidence="2 3">
    <name type="scientific">Blastocystis sp. subtype 1 (strain ATCC 50177 / NandII)</name>
    <dbReference type="NCBI Taxonomy" id="478820"/>
    <lineage>
        <taxon>Eukaryota</taxon>
        <taxon>Sar</taxon>
        <taxon>Stramenopiles</taxon>
        <taxon>Bigyra</taxon>
        <taxon>Opalozoa</taxon>
        <taxon>Opalinata</taxon>
        <taxon>Blastocystidae</taxon>
        <taxon>Blastocystis</taxon>
    </lineage>
</organism>
<dbReference type="OrthoDB" id="10476829at2759"/>
<feature type="transmembrane region" description="Helical" evidence="1">
    <location>
        <begin position="209"/>
        <end position="228"/>
    </location>
</feature>
<dbReference type="EMBL" id="LXWW01000421">
    <property type="protein sequence ID" value="OAO13341.1"/>
    <property type="molecule type" value="Genomic_DNA"/>
</dbReference>
<reference evidence="2 3" key="1">
    <citation type="submission" date="2016-05" db="EMBL/GenBank/DDBJ databases">
        <title>Nuclear genome of Blastocystis sp. subtype 1 NandII.</title>
        <authorList>
            <person name="Gentekaki E."/>
            <person name="Curtis B."/>
            <person name="Stairs C."/>
            <person name="Eme L."/>
            <person name="Herman E."/>
            <person name="Klimes V."/>
            <person name="Arias M.C."/>
            <person name="Elias M."/>
            <person name="Hilliou F."/>
            <person name="Klute M."/>
            <person name="Malik S.-B."/>
            <person name="Pightling A."/>
            <person name="Rachubinski R."/>
            <person name="Salas D."/>
            <person name="Schlacht A."/>
            <person name="Suga H."/>
            <person name="Archibald J."/>
            <person name="Ball S.G."/>
            <person name="Clark G."/>
            <person name="Dacks J."/>
            <person name="Van Der Giezen M."/>
            <person name="Tsaousis A."/>
            <person name="Roger A."/>
        </authorList>
    </citation>
    <scope>NUCLEOTIDE SEQUENCE [LARGE SCALE GENOMIC DNA]</scope>
    <source>
        <strain evidence="3">ATCC 50177 / NandII</strain>
    </source>
</reference>
<keyword evidence="3" id="KW-1185">Reference proteome</keyword>
<feature type="transmembrane region" description="Helical" evidence="1">
    <location>
        <begin position="283"/>
        <end position="300"/>
    </location>
</feature>
<feature type="transmembrane region" description="Helical" evidence="1">
    <location>
        <begin position="140"/>
        <end position="158"/>
    </location>
</feature>
<keyword evidence="1" id="KW-0812">Transmembrane</keyword>
<feature type="transmembrane region" description="Helical" evidence="1">
    <location>
        <begin position="51"/>
        <end position="75"/>
    </location>
</feature>
<gene>
    <name evidence="2" type="ORF">AV274_5016</name>
</gene>
<feature type="transmembrane region" description="Helical" evidence="1">
    <location>
        <begin position="170"/>
        <end position="188"/>
    </location>
</feature>
<sequence length="327" mass="37794">MEANNVETKEQPIFQLMKSHSFSDENIMQERKHNKKESSSLLLDWFRWNGVYLYAYGCSLAGILCAVVSPLLNMYQGGNLFPYVSEVIRGGYVKALFFLGSFVGFIPTLFFATNYLRVALHYSVFIQNACKRHVYRNSQYLLYVLFLYSAVSVIGVSLFDMDTSMDFHSFFSSTWVLFTNVMEVIQLASVKWTLYQKTKEPWYITEKALILLFSIAGMLMFVLLGMYVPCHSYTMTMDQCLLEFPEAYCFSIQRKEPDYRAFVTLRQYSHCGTLHFCRGLGEFVAVISTMYYLTTIVYDVKKLQQEINRKAEKDAGTSICIGLSEDE</sequence>
<keyword evidence="1" id="KW-0472">Membrane</keyword>
<name>A0A196SAI0_BLAHN</name>